<proteinExistence type="predicted"/>
<name>A0A8S3B3V7_9BILA</name>
<dbReference type="AlphaFoldDB" id="A0A8S3B3V7"/>
<reference evidence="1" key="1">
    <citation type="submission" date="2021-02" db="EMBL/GenBank/DDBJ databases">
        <authorList>
            <person name="Nowell W R."/>
        </authorList>
    </citation>
    <scope>NUCLEOTIDE SEQUENCE</scope>
</reference>
<sequence length="59" mass="6996">QGWLSDKCWDELCRLSDLQKFIGLRESFEANIEVFKSIYDAKDPMTIELPAPWNEKFDQ</sequence>
<organism evidence="1 2">
    <name type="scientific">Rotaria magnacalcarata</name>
    <dbReference type="NCBI Taxonomy" id="392030"/>
    <lineage>
        <taxon>Eukaryota</taxon>
        <taxon>Metazoa</taxon>
        <taxon>Spiralia</taxon>
        <taxon>Gnathifera</taxon>
        <taxon>Rotifera</taxon>
        <taxon>Eurotatoria</taxon>
        <taxon>Bdelloidea</taxon>
        <taxon>Philodinida</taxon>
        <taxon>Philodinidae</taxon>
        <taxon>Rotaria</taxon>
    </lineage>
</organism>
<comment type="caution">
    <text evidence="1">The sequence shown here is derived from an EMBL/GenBank/DDBJ whole genome shotgun (WGS) entry which is preliminary data.</text>
</comment>
<dbReference type="Proteomes" id="UP000676336">
    <property type="component" value="Unassembled WGS sequence"/>
</dbReference>
<protein>
    <submittedName>
        <fullName evidence="1">Uncharacterized protein</fullName>
    </submittedName>
</protein>
<evidence type="ECO:0000313" key="2">
    <source>
        <dbReference type="Proteomes" id="UP000676336"/>
    </source>
</evidence>
<gene>
    <name evidence="1" type="ORF">SMN809_LOCUS45906</name>
</gene>
<dbReference type="EMBL" id="CAJOBI010141509">
    <property type="protein sequence ID" value="CAF4770155.1"/>
    <property type="molecule type" value="Genomic_DNA"/>
</dbReference>
<evidence type="ECO:0000313" key="1">
    <source>
        <dbReference type="EMBL" id="CAF4770155.1"/>
    </source>
</evidence>
<accession>A0A8S3B3V7</accession>
<feature type="non-terminal residue" evidence="1">
    <location>
        <position position="59"/>
    </location>
</feature>
<feature type="non-terminal residue" evidence="1">
    <location>
        <position position="1"/>
    </location>
</feature>